<gene>
    <name evidence="2" type="ORF">BO71DRAFT_135387</name>
</gene>
<feature type="compositionally biased region" description="Basic and acidic residues" evidence="1">
    <location>
        <begin position="182"/>
        <end position="191"/>
    </location>
</feature>
<dbReference type="Proteomes" id="UP000247810">
    <property type="component" value="Unassembled WGS sequence"/>
</dbReference>
<proteinExistence type="predicted"/>
<protein>
    <submittedName>
        <fullName evidence="2">Uncharacterized protein</fullName>
    </submittedName>
</protein>
<evidence type="ECO:0000313" key="2">
    <source>
        <dbReference type="EMBL" id="PYH97418.1"/>
    </source>
</evidence>
<dbReference type="AlphaFoldDB" id="A0A319E9Q0"/>
<dbReference type="VEuPathDB" id="FungiDB:BO71DRAFT_135387"/>
<accession>A0A319E9Q0</accession>
<organism evidence="2 3">
    <name type="scientific">Aspergillus ellipticus CBS 707.79</name>
    <dbReference type="NCBI Taxonomy" id="1448320"/>
    <lineage>
        <taxon>Eukaryota</taxon>
        <taxon>Fungi</taxon>
        <taxon>Dikarya</taxon>
        <taxon>Ascomycota</taxon>
        <taxon>Pezizomycotina</taxon>
        <taxon>Eurotiomycetes</taxon>
        <taxon>Eurotiomycetidae</taxon>
        <taxon>Eurotiales</taxon>
        <taxon>Aspergillaceae</taxon>
        <taxon>Aspergillus</taxon>
        <taxon>Aspergillus subgen. Circumdati</taxon>
    </lineage>
</organism>
<keyword evidence="3" id="KW-1185">Reference proteome</keyword>
<feature type="region of interest" description="Disordered" evidence="1">
    <location>
        <begin position="168"/>
        <end position="191"/>
    </location>
</feature>
<name>A0A319E9Q0_9EURO</name>
<evidence type="ECO:0000313" key="3">
    <source>
        <dbReference type="Proteomes" id="UP000247810"/>
    </source>
</evidence>
<reference evidence="2 3" key="1">
    <citation type="submission" date="2018-02" db="EMBL/GenBank/DDBJ databases">
        <title>The genomes of Aspergillus section Nigri reveals drivers in fungal speciation.</title>
        <authorList>
            <consortium name="DOE Joint Genome Institute"/>
            <person name="Vesth T.C."/>
            <person name="Nybo J."/>
            <person name="Theobald S."/>
            <person name="Brandl J."/>
            <person name="Frisvad J.C."/>
            <person name="Nielsen K.F."/>
            <person name="Lyhne E.K."/>
            <person name="Kogle M.E."/>
            <person name="Kuo A."/>
            <person name="Riley R."/>
            <person name="Clum A."/>
            <person name="Nolan M."/>
            <person name="Lipzen A."/>
            <person name="Salamov A."/>
            <person name="Henrissat B."/>
            <person name="Wiebenga A."/>
            <person name="De vries R.P."/>
            <person name="Grigoriev I.V."/>
            <person name="Mortensen U.H."/>
            <person name="Andersen M.R."/>
            <person name="Baker S.E."/>
        </authorList>
    </citation>
    <scope>NUCLEOTIDE SEQUENCE [LARGE SCALE GENOMIC DNA]</scope>
    <source>
        <strain evidence="2 3">CBS 707.79</strain>
    </source>
</reference>
<sequence length="191" mass="21788">MILQGGVLRRTRSPHTSYYRWSSTRVPHDGGQRLSGLGASPPPVLLCHLCRITRLPDFIRRSGWFGRPCISVHHGLQDHQTVTQVTSLTRCPDLWRPVLEMSATNQLRGLSRPIWTDLYCPTRMILGRSPLLIIVWSNPNDQQRQGKPRPRLEPWVIVSWASLQPEMDVGHGSGLQTGSRTWPRESRTKCQ</sequence>
<evidence type="ECO:0000256" key="1">
    <source>
        <dbReference type="SAM" id="MobiDB-lite"/>
    </source>
</evidence>
<dbReference type="EMBL" id="KZ825825">
    <property type="protein sequence ID" value="PYH97418.1"/>
    <property type="molecule type" value="Genomic_DNA"/>
</dbReference>